<feature type="region of interest" description="Disordered" evidence="4">
    <location>
        <begin position="575"/>
        <end position="634"/>
    </location>
</feature>
<keyword evidence="2" id="KW-0813">Transport</keyword>
<evidence type="ECO:0000256" key="4">
    <source>
        <dbReference type="SAM" id="MobiDB-lite"/>
    </source>
</evidence>
<gene>
    <name evidence="8" type="ORF">B0T18DRAFT_365993</name>
</gene>
<organism evidence="8 9">
    <name type="scientific">Schizothecium vesticola</name>
    <dbReference type="NCBI Taxonomy" id="314040"/>
    <lineage>
        <taxon>Eukaryota</taxon>
        <taxon>Fungi</taxon>
        <taxon>Dikarya</taxon>
        <taxon>Ascomycota</taxon>
        <taxon>Pezizomycotina</taxon>
        <taxon>Sordariomycetes</taxon>
        <taxon>Sordariomycetidae</taxon>
        <taxon>Sordariales</taxon>
        <taxon>Schizotheciaceae</taxon>
        <taxon>Schizothecium</taxon>
    </lineage>
</organism>
<protein>
    <submittedName>
        <fullName evidence="8">Trafficking protein particle complex subunit 10</fullName>
    </submittedName>
</protein>
<reference evidence="8" key="1">
    <citation type="submission" date="2023-06" db="EMBL/GenBank/DDBJ databases">
        <title>Genome-scale phylogeny and comparative genomics of the fungal order Sordariales.</title>
        <authorList>
            <consortium name="Lawrence Berkeley National Laboratory"/>
            <person name="Hensen N."/>
            <person name="Bonometti L."/>
            <person name="Westerberg I."/>
            <person name="Brannstrom I.O."/>
            <person name="Guillou S."/>
            <person name="Cros-Aarteil S."/>
            <person name="Calhoun S."/>
            <person name="Haridas S."/>
            <person name="Kuo A."/>
            <person name="Mondo S."/>
            <person name="Pangilinan J."/>
            <person name="Riley R."/>
            <person name="LaButti K."/>
            <person name="Andreopoulos B."/>
            <person name="Lipzen A."/>
            <person name="Chen C."/>
            <person name="Yanf M."/>
            <person name="Daum C."/>
            <person name="Ng V."/>
            <person name="Clum A."/>
            <person name="Steindorff A."/>
            <person name="Ohm R."/>
            <person name="Martin F."/>
            <person name="Silar P."/>
            <person name="Natvig D."/>
            <person name="Lalanne C."/>
            <person name="Gautier V."/>
            <person name="Ament-velasquez S.L."/>
            <person name="Kruys A."/>
            <person name="Hutchinson M.I."/>
            <person name="Powell A.J."/>
            <person name="Barry K."/>
            <person name="Miller A.N."/>
            <person name="Grigoriev I.V."/>
            <person name="Debuchy R."/>
            <person name="Gladieux P."/>
            <person name="Thoren M.H."/>
            <person name="Johannesson H."/>
        </authorList>
    </citation>
    <scope>NUCLEOTIDE SEQUENCE</scope>
    <source>
        <strain evidence="8">SMH3187-1</strain>
    </source>
</reference>
<dbReference type="GO" id="GO:0005829">
    <property type="term" value="C:cytosol"/>
    <property type="evidence" value="ECO:0007669"/>
    <property type="project" value="GOC"/>
</dbReference>
<feature type="region of interest" description="Disordered" evidence="4">
    <location>
        <begin position="193"/>
        <end position="215"/>
    </location>
</feature>
<evidence type="ECO:0000313" key="9">
    <source>
        <dbReference type="Proteomes" id="UP001172155"/>
    </source>
</evidence>
<dbReference type="InterPro" id="IPR056913">
    <property type="entry name" value="TRAPPC10/Trs130_N"/>
</dbReference>
<dbReference type="Pfam" id="PF24965">
    <property type="entry name" value="TRS130_4HB"/>
    <property type="match status" value="1"/>
</dbReference>
<dbReference type="Pfam" id="PF23036">
    <property type="entry name" value="TRAPPC10_1st"/>
    <property type="match status" value="1"/>
</dbReference>
<dbReference type="InterPro" id="IPR022233">
    <property type="entry name" value="TRAPPC10/Trs130_C"/>
</dbReference>
<evidence type="ECO:0000259" key="7">
    <source>
        <dbReference type="Pfam" id="PF23274"/>
    </source>
</evidence>
<proteinExistence type="predicted"/>
<dbReference type="GO" id="GO:0006891">
    <property type="term" value="P:intra-Golgi vesicle-mediated transport"/>
    <property type="evidence" value="ECO:0007669"/>
    <property type="project" value="TreeGrafter"/>
</dbReference>
<dbReference type="Proteomes" id="UP001172155">
    <property type="component" value="Unassembled WGS sequence"/>
</dbReference>
<dbReference type="GO" id="GO:1990071">
    <property type="term" value="C:TRAPPII protein complex"/>
    <property type="evidence" value="ECO:0007669"/>
    <property type="project" value="InterPro"/>
</dbReference>
<dbReference type="PANTHER" id="PTHR13251:SF3">
    <property type="entry name" value="TRAFFICKING PROTEIN PARTICLE COMPLEX SUBUNIT 10"/>
    <property type="match status" value="1"/>
</dbReference>
<feature type="domain" description="TRAPPC10/Trs130 C-terminal" evidence="5">
    <location>
        <begin position="1346"/>
        <end position="1507"/>
    </location>
</feature>
<feature type="region of interest" description="Disordered" evidence="4">
    <location>
        <begin position="58"/>
        <end position="122"/>
    </location>
</feature>
<dbReference type="Pfam" id="PF12584">
    <property type="entry name" value="TRAPPC10"/>
    <property type="match status" value="1"/>
</dbReference>
<evidence type="ECO:0000256" key="1">
    <source>
        <dbReference type="ARBA" id="ARBA00004555"/>
    </source>
</evidence>
<evidence type="ECO:0000313" key="8">
    <source>
        <dbReference type="EMBL" id="KAK0750024.1"/>
    </source>
</evidence>
<comment type="subcellular location">
    <subcellularLocation>
        <location evidence="1">Golgi apparatus</location>
    </subcellularLocation>
</comment>
<evidence type="ECO:0000259" key="6">
    <source>
        <dbReference type="Pfam" id="PF23036"/>
    </source>
</evidence>
<comment type="caution">
    <text evidence="8">The sequence shown here is derived from an EMBL/GenBank/DDBJ whole genome shotgun (WGS) entry which is preliminary data.</text>
</comment>
<keyword evidence="3" id="KW-0333">Golgi apparatus</keyword>
<accession>A0AA40F2U6</accession>
<name>A0AA40F2U6_9PEZI</name>
<evidence type="ECO:0000256" key="3">
    <source>
        <dbReference type="ARBA" id="ARBA00023034"/>
    </source>
</evidence>
<dbReference type="InterPro" id="IPR055505">
    <property type="entry name" value="DUF7077"/>
</dbReference>
<feature type="compositionally biased region" description="Low complexity" evidence="4">
    <location>
        <begin position="106"/>
        <end position="115"/>
    </location>
</feature>
<dbReference type="Pfam" id="PF23274">
    <property type="entry name" value="DUF7077"/>
    <property type="match status" value="1"/>
</dbReference>
<feature type="domain" description="DUF7077" evidence="7">
    <location>
        <begin position="1012"/>
        <end position="1131"/>
    </location>
</feature>
<dbReference type="InterPro" id="IPR045126">
    <property type="entry name" value="TRAPPC10/Trs130"/>
</dbReference>
<feature type="compositionally biased region" description="Low complexity" evidence="4">
    <location>
        <begin position="206"/>
        <end position="215"/>
    </location>
</feature>
<feature type="compositionally biased region" description="Pro residues" evidence="4">
    <location>
        <begin position="616"/>
        <end position="626"/>
    </location>
</feature>
<feature type="domain" description="TRAPPC10/Trs130 N-terminal" evidence="6">
    <location>
        <begin position="123"/>
        <end position="456"/>
    </location>
</feature>
<evidence type="ECO:0000256" key="2">
    <source>
        <dbReference type="ARBA" id="ARBA00022448"/>
    </source>
</evidence>
<sequence>MEQPSSSSKVTVEYFDPHDVYKLLAPGLIPRLPLRNVNWVSHNGPIRSIPTLHIELVPADNTKPPDVTSPSPKPKPAEVAPSRDDGFHTAPTAGRSGSVDQTPSAGPVGPIPGVVGKERRHQIPGLRRTPYLKVLLVRCDDNETYKSTTKAEIREWIKKNTAVPQSKTAGHSEKHDAFEWLIIHVVIPNTVAATQPRTSGPKVSEGSSGSRWRGGSTPLLEKLRADFNGSSKDPVERVCQIRIGINDVPYEMFPRVVPAVPSGYHETAQDSEDAWANLVGRLKELILLGFDTRVSQYEDDIRERDGQRALPGWNFCTFFILKEGLARGFESVGLVEDALVGYDELSVGLDAIIQEQAAGGAAEAHGGALLPFTDGLKNLAQKALDEATSGHMDFEEESVDLQPEDKGLVDSFHTIPITSSKKAYRELILANNVSLFDFRCYIFARQISLLLRLGNAVSTREELLAKLKEQQELVPRGVAPRTPMPKRTDESENLLHLAEICRRALEFVPSISMVARKDIITALTSSKLGGDSKAENEPAIDPVVPEIADNVVASFAFSVAQQILAQTSTKALPFTLGVSDGHEPKSSIPEPKTMMHPARNSSLLTHPAAQAAQRPPLSPGIFPPSRPPEETAPNSSFLKAGLEELAARRAELYSLSRNILEECGKKRGWTGGWSSVPVVGEPDMAAMEEISLDDDESPAKEPVPEGVPEPGPSVKALMAGLSNKLLHTALSTREDFYRLFEILTDKALVHYRVAEHEHSTMANMADLAVLKFHLGEFSEASSYFDRTIPFFGVTGWSLLELSMLLMYAKCLKELRQLDDYVNKALRLLLTKGAVAERERVREKSVLRLGQRSTTEFPEKSALVGYFADLLTVASTLEKPVRIPLVNFFADVDPQGPPVYGDGQDSFSLHLRLHSLLVDSFEVSDFSVRIAQPIPGGTKEIWLQAKCPLTIKPGRNVVRLQSTTLIVGNYEVDQIRIASGNVFLNYERQHSQPYSEALGILKNPRVTLYQRASCLDARLLTTKEIRLDMNNSLDLEITSGWNAIKKCEVRIRSATGGLRLLMAEATVPGSIQPTKRTEGGVFTFGAIPAKTSVRIRFPFSLDNELAEVTVKSEVSYSTEHGDHLFSNTSSVPITLALGVNVQDVFKHKALFSRFSVSTASASPLRLFRSELLGSDMFESHFGRPPSHPIMVFPKQPASLLYKINRKPGSKVSPKKKNTLRLKIHYSVLQDEIEALVSQSLQTGLDEAGLHEYSKLVISRVVSHLPAGLSPYNLEKAALLGEFNTAFLSTTPWEKQFPGLGPLTASEPAGSPAARLADFLTSWIQQHPKHPLPAPDPATIQPTTIVIPVDVPPITIVHTADIQFQRPLYPAGDGMSGGYAFTNELLPATLHLKWTRIWDTLAGGDGDDDDDSLEFGYEITAPSDTWLLGGRRKGHFVIPGRGSGAGLTSTPGTEADIPLLLVPLREGWLPFPNVEIREVRGSGENGDGGGQHHHCETDYRNLGEAVHVVPDRAKVTLSLDASGPGGGPLVLESERGVVGAVGGGEGGRVIV</sequence>
<dbReference type="EMBL" id="JAUKUD010000003">
    <property type="protein sequence ID" value="KAK0750024.1"/>
    <property type="molecule type" value="Genomic_DNA"/>
</dbReference>
<evidence type="ECO:0000259" key="5">
    <source>
        <dbReference type="Pfam" id="PF12584"/>
    </source>
</evidence>
<keyword evidence="9" id="KW-1185">Reference proteome</keyword>
<dbReference type="GO" id="GO:0034498">
    <property type="term" value="P:early endosome to Golgi transport"/>
    <property type="evidence" value="ECO:0007669"/>
    <property type="project" value="TreeGrafter"/>
</dbReference>
<dbReference type="PANTHER" id="PTHR13251">
    <property type="entry name" value="EPILEPSY HOLOPROSENCEPHALY CANDIDATE 1/TMEM1"/>
    <property type="match status" value="1"/>
</dbReference>